<gene>
    <name evidence="2" type="ORF">FM114_14810</name>
</gene>
<dbReference type="InterPro" id="IPR001584">
    <property type="entry name" value="Integrase_cat-core"/>
</dbReference>
<evidence type="ECO:0000313" key="2">
    <source>
        <dbReference type="EMBL" id="SJN44129.1"/>
    </source>
</evidence>
<dbReference type="SUPFAM" id="SSF53098">
    <property type="entry name" value="Ribonuclease H-like"/>
    <property type="match status" value="1"/>
</dbReference>
<dbReference type="InterPro" id="IPR012337">
    <property type="entry name" value="RNaseH-like_sf"/>
</dbReference>
<proteinExistence type="predicted"/>
<sequence>MAEAVNNLYKTELIRQRGPWRTVEQVELATLEWVWWWNNSRLHGELDMRTPAEVEQAYYADQESANPAPVGQGSR</sequence>
<feature type="domain" description="Integrase catalytic" evidence="1">
    <location>
        <begin position="7"/>
        <end position="52"/>
    </location>
</feature>
<dbReference type="EMBL" id="FUKQ01000057">
    <property type="protein sequence ID" value="SJN44129.1"/>
    <property type="molecule type" value="Genomic_DNA"/>
</dbReference>
<evidence type="ECO:0000259" key="1">
    <source>
        <dbReference type="Pfam" id="PF13333"/>
    </source>
</evidence>
<dbReference type="OrthoDB" id="4281720at2"/>
<reference evidence="2 3" key="1">
    <citation type="submission" date="2017-02" db="EMBL/GenBank/DDBJ databases">
        <authorList>
            <person name="Peterson S.W."/>
        </authorList>
    </citation>
    <scope>NUCLEOTIDE SEQUENCE [LARGE SCALE GENOMIC DNA]</scope>
    <source>
        <strain evidence="2 3">LSP_Lj1</strain>
    </source>
</reference>
<dbReference type="GO" id="GO:0015074">
    <property type="term" value="P:DNA integration"/>
    <property type="evidence" value="ECO:0007669"/>
    <property type="project" value="InterPro"/>
</dbReference>
<dbReference type="AlphaFoldDB" id="A0A1R4KIS8"/>
<protein>
    <submittedName>
        <fullName evidence="2">Transposase subunit B</fullName>
    </submittedName>
</protein>
<dbReference type="Pfam" id="PF13333">
    <property type="entry name" value="rve_2"/>
    <property type="match status" value="1"/>
</dbReference>
<evidence type="ECO:0000313" key="3">
    <source>
        <dbReference type="Proteomes" id="UP000188342"/>
    </source>
</evidence>
<dbReference type="RefSeq" id="WP_068481619.1">
    <property type="nucleotide sequence ID" value="NZ_FUKQ01000057.1"/>
</dbReference>
<dbReference type="STRING" id="1255658.FM114_14810"/>
<organism evidence="2 3">
    <name type="scientific">Luteococcus japonicus LSP_Lj1</name>
    <dbReference type="NCBI Taxonomy" id="1255658"/>
    <lineage>
        <taxon>Bacteria</taxon>
        <taxon>Bacillati</taxon>
        <taxon>Actinomycetota</taxon>
        <taxon>Actinomycetes</taxon>
        <taxon>Propionibacteriales</taxon>
        <taxon>Propionibacteriaceae</taxon>
        <taxon>Luteococcus</taxon>
    </lineage>
</organism>
<accession>A0A1R4KIS8</accession>
<keyword evidence="3" id="KW-1185">Reference proteome</keyword>
<name>A0A1R4KIS8_9ACTN</name>
<dbReference type="Proteomes" id="UP000188342">
    <property type="component" value="Unassembled WGS sequence"/>
</dbReference>